<dbReference type="STRING" id="1090615.SAMN04515671_3124"/>
<dbReference type="InterPro" id="IPR012074">
    <property type="entry name" value="GAF_ANTAR"/>
</dbReference>
<keyword evidence="2" id="KW-0418">Kinase</keyword>
<dbReference type="GO" id="GO:0003723">
    <property type="term" value="F:RNA binding"/>
    <property type="evidence" value="ECO:0007669"/>
    <property type="project" value="InterPro"/>
</dbReference>
<dbReference type="Gene3D" id="3.30.450.40">
    <property type="match status" value="1"/>
</dbReference>
<keyword evidence="8" id="KW-1185">Reference proteome</keyword>
<dbReference type="SMART" id="SM01012">
    <property type="entry name" value="ANTAR"/>
    <property type="match status" value="1"/>
</dbReference>
<dbReference type="GO" id="GO:0016301">
    <property type="term" value="F:kinase activity"/>
    <property type="evidence" value="ECO:0007669"/>
    <property type="project" value="UniProtKB-KW"/>
</dbReference>
<gene>
    <name evidence="7" type="ORF">SAMN04515671_3124</name>
</gene>
<sequence>MRSRARARHNSCVTPEELTDDPSTAPFDDPLDAAQWFSNTARVLTETRGREATLQRVVELARDVVGVDLAAVVTLDRENRPTLLAATDDCVAEKIVHAQRVAGAGPTWEALLGNKTVVADDLTLDQRWPVYRDALLADTEVRSVMTFCLLVGDRPHGALALYSKHPNAFGEREQRLGAIYADHAAFALSEASEADHAANLQTALSTSRTIGAALGILMERHHVTADEAFAMLRRESQHSNRKLSDVAETVVQTGEFPPPAS</sequence>
<evidence type="ECO:0000256" key="4">
    <source>
        <dbReference type="ARBA" id="ARBA00023163"/>
    </source>
</evidence>
<dbReference type="SUPFAM" id="SSF55781">
    <property type="entry name" value="GAF domain-like"/>
    <property type="match status" value="1"/>
</dbReference>
<evidence type="ECO:0000256" key="5">
    <source>
        <dbReference type="SAM" id="MobiDB-lite"/>
    </source>
</evidence>
<dbReference type="SUPFAM" id="SSF52172">
    <property type="entry name" value="CheY-like"/>
    <property type="match status" value="1"/>
</dbReference>
<proteinExistence type="predicted"/>
<name>A0A1H0QLL2_9ACTN</name>
<dbReference type="Pfam" id="PF03861">
    <property type="entry name" value="ANTAR"/>
    <property type="match status" value="1"/>
</dbReference>
<dbReference type="PROSITE" id="PS50921">
    <property type="entry name" value="ANTAR"/>
    <property type="match status" value="1"/>
</dbReference>
<dbReference type="InterPro" id="IPR036388">
    <property type="entry name" value="WH-like_DNA-bd_sf"/>
</dbReference>
<evidence type="ECO:0000313" key="7">
    <source>
        <dbReference type="EMBL" id="SDP17568.1"/>
    </source>
</evidence>
<feature type="domain" description="ANTAR" evidence="6">
    <location>
        <begin position="190"/>
        <end position="251"/>
    </location>
</feature>
<keyword evidence="1" id="KW-0808">Transferase</keyword>
<dbReference type="Gene3D" id="1.10.10.10">
    <property type="entry name" value="Winged helix-like DNA-binding domain superfamily/Winged helix DNA-binding domain"/>
    <property type="match status" value="1"/>
</dbReference>
<keyword evidence="3" id="KW-0805">Transcription regulation</keyword>
<dbReference type="EMBL" id="LT629710">
    <property type="protein sequence ID" value="SDP17568.1"/>
    <property type="molecule type" value="Genomic_DNA"/>
</dbReference>
<evidence type="ECO:0000256" key="1">
    <source>
        <dbReference type="ARBA" id="ARBA00022679"/>
    </source>
</evidence>
<feature type="region of interest" description="Disordered" evidence="5">
    <location>
        <begin position="1"/>
        <end position="27"/>
    </location>
</feature>
<evidence type="ECO:0000259" key="6">
    <source>
        <dbReference type="PROSITE" id="PS50921"/>
    </source>
</evidence>
<reference evidence="7 8" key="1">
    <citation type="submission" date="2016-10" db="EMBL/GenBank/DDBJ databases">
        <authorList>
            <person name="de Groot N.N."/>
        </authorList>
    </citation>
    <scope>NUCLEOTIDE SEQUENCE [LARGE SCALE GENOMIC DNA]</scope>
    <source>
        <strain evidence="8">P4-7,KCTC 19426,CECT 7604</strain>
    </source>
</reference>
<dbReference type="SMART" id="SM00065">
    <property type="entry name" value="GAF"/>
    <property type="match status" value="1"/>
</dbReference>
<accession>A0A1H0QLL2</accession>
<dbReference type="PIRSF" id="PIRSF036625">
    <property type="entry name" value="GAF_ANTAR"/>
    <property type="match status" value="1"/>
</dbReference>
<dbReference type="InterPro" id="IPR003018">
    <property type="entry name" value="GAF"/>
</dbReference>
<keyword evidence="4" id="KW-0804">Transcription</keyword>
<dbReference type="InterPro" id="IPR029016">
    <property type="entry name" value="GAF-like_dom_sf"/>
</dbReference>
<evidence type="ECO:0000256" key="2">
    <source>
        <dbReference type="ARBA" id="ARBA00022777"/>
    </source>
</evidence>
<dbReference type="Pfam" id="PF13185">
    <property type="entry name" value="GAF_2"/>
    <property type="match status" value="1"/>
</dbReference>
<dbReference type="InterPro" id="IPR011006">
    <property type="entry name" value="CheY-like_superfamily"/>
</dbReference>
<protein>
    <submittedName>
        <fullName evidence="7">GAF domain-containing protein</fullName>
    </submittedName>
</protein>
<evidence type="ECO:0000313" key="8">
    <source>
        <dbReference type="Proteomes" id="UP000198741"/>
    </source>
</evidence>
<organism evidence="7 8">
    <name type="scientific">Nakamurella panacisegetis</name>
    <dbReference type="NCBI Taxonomy" id="1090615"/>
    <lineage>
        <taxon>Bacteria</taxon>
        <taxon>Bacillati</taxon>
        <taxon>Actinomycetota</taxon>
        <taxon>Actinomycetes</taxon>
        <taxon>Nakamurellales</taxon>
        <taxon>Nakamurellaceae</taxon>
        <taxon>Nakamurella</taxon>
    </lineage>
</organism>
<dbReference type="AlphaFoldDB" id="A0A1H0QLL2"/>
<dbReference type="InterPro" id="IPR005561">
    <property type="entry name" value="ANTAR"/>
</dbReference>
<evidence type="ECO:0000256" key="3">
    <source>
        <dbReference type="ARBA" id="ARBA00023015"/>
    </source>
</evidence>
<dbReference type="Proteomes" id="UP000198741">
    <property type="component" value="Chromosome I"/>
</dbReference>